<accession>A0A0A9CNG1</accession>
<dbReference type="AlphaFoldDB" id="A0A0A9CNG1"/>
<name>A0A0A9CNG1_ARUDO</name>
<protein>
    <submittedName>
        <fullName evidence="1">Uncharacterized protein</fullName>
    </submittedName>
</protein>
<reference evidence="1" key="1">
    <citation type="submission" date="2014-09" db="EMBL/GenBank/DDBJ databases">
        <authorList>
            <person name="Magalhaes I.L.F."/>
            <person name="Oliveira U."/>
            <person name="Santos F.R."/>
            <person name="Vidigal T.H.D.A."/>
            <person name="Brescovit A.D."/>
            <person name="Santos A.J."/>
        </authorList>
    </citation>
    <scope>NUCLEOTIDE SEQUENCE</scope>
    <source>
        <tissue evidence="1">Shoot tissue taken approximately 20 cm above the soil surface</tissue>
    </source>
</reference>
<organism evidence="1">
    <name type="scientific">Arundo donax</name>
    <name type="common">Giant reed</name>
    <name type="synonym">Donax arundinaceus</name>
    <dbReference type="NCBI Taxonomy" id="35708"/>
    <lineage>
        <taxon>Eukaryota</taxon>
        <taxon>Viridiplantae</taxon>
        <taxon>Streptophyta</taxon>
        <taxon>Embryophyta</taxon>
        <taxon>Tracheophyta</taxon>
        <taxon>Spermatophyta</taxon>
        <taxon>Magnoliopsida</taxon>
        <taxon>Liliopsida</taxon>
        <taxon>Poales</taxon>
        <taxon>Poaceae</taxon>
        <taxon>PACMAD clade</taxon>
        <taxon>Arundinoideae</taxon>
        <taxon>Arundineae</taxon>
        <taxon>Arundo</taxon>
    </lineage>
</organism>
<evidence type="ECO:0000313" key="1">
    <source>
        <dbReference type="EMBL" id="JAD74940.1"/>
    </source>
</evidence>
<reference evidence="1" key="2">
    <citation type="journal article" date="2015" name="Data Brief">
        <title>Shoot transcriptome of the giant reed, Arundo donax.</title>
        <authorList>
            <person name="Barrero R.A."/>
            <person name="Guerrero F.D."/>
            <person name="Moolhuijzen P."/>
            <person name="Goolsby J.A."/>
            <person name="Tidwell J."/>
            <person name="Bellgard S.E."/>
            <person name="Bellgard M.I."/>
        </authorList>
    </citation>
    <scope>NUCLEOTIDE SEQUENCE</scope>
    <source>
        <tissue evidence="1">Shoot tissue taken approximately 20 cm above the soil surface</tissue>
    </source>
</reference>
<sequence>MTEAFVFLIPPAGSTKKSHFMIPWSDAPKGFYHSKPRASWYGNHSLVIVWLVIWPKKL</sequence>
<dbReference type="EMBL" id="GBRH01222955">
    <property type="protein sequence ID" value="JAD74940.1"/>
    <property type="molecule type" value="Transcribed_RNA"/>
</dbReference>
<proteinExistence type="predicted"/>